<keyword evidence="3" id="KW-1185">Reference proteome</keyword>
<proteinExistence type="predicted"/>
<dbReference type="InterPro" id="IPR051686">
    <property type="entry name" value="Lipoprotein_DolP"/>
</dbReference>
<name>A0A5C0SHF0_CRATE</name>
<dbReference type="Pfam" id="PF04972">
    <property type="entry name" value="BON"/>
    <property type="match status" value="3"/>
</dbReference>
<feature type="domain" description="BON" evidence="1">
    <location>
        <begin position="92"/>
        <end position="158"/>
    </location>
</feature>
<evidence type="ECO:0000259" key="1">
    <source>
        <dbReference type="PROSITE" id="PS50914"/>
    </source>
</evidence>
<dbReference type="OrthoDB" id="1952369at2"/>
<feature type="domain" description="BON" evidence="1">
    <location>
        <begin position="162"/>
        <end position="229"/>
    </location>
</feature>
<reference evidence="2 3" key="1">
    <citation type="submission" date="2019-07" db="EMBL/GenBank/DDBJ databases">
        <title>Complete genome of Crassaminicella thermophila SY095.</title>
        <authorList>
            <person name="Li X."/>
        </authorList>
    </citation>
    <scope>NUCLEOTIDE SEQUENCE [LARGE SCALE GENOMIC DNA]</scope>
    <source>
        <strain evidence="2 3">SY095</strain>
    </source>
</reference>
<dbReference type="InterPro" id="IPR007055">
    <property type="entry name" value="BON_dom"/>
</dbReference>
<dbReference type="PANTHER" id="PTHR34606:SF15">
    <property type="entry name" value="BON DOMAIN-CONTAINING PROTEIN"/>
    <property type="match status" value="1"/>
</dbReference>
<dbReference type="Gene3D" id="3.30.1340.30">
    <property type="match status" value="3"/>
</dbReference>
<feature type="domain" description="BON" evidence="1">
    <location>
        <begin position="19"/>
        <end position="87"/>
    </location>
</feature>
<sequence length="229" mass="25143">MVMNKKRVNKIIDGKIPSKDDLIVDSIKDQLEEKMQASAMDINVFCKDGYVHMSGMVDVLSEKKTAESIAKDIEGVKKIENKITVAMDSNITDKHMEKEVINQLQNKKNLLGVGVKVEDGVANLLGSANTLKDAHSAMAVASEVRGIKDVVNNIKISNAEYDDAQINSHVTQSLSTTNLSYKDIAHSVNNGKLTLSGYVNSKEEMELAKEIAMGVEGVKKVINKLKIRK</sequence>
<evidence type="ECO:0000313" key="3">
    <source>
        <dbReference type="Proteomes" id="UP000324646"/>
    </source>
</evidence>
<dbReference type="Proteomes" id="UP000324646">
    <property type="component" value="Chromosome"/>
</dbReference>
<gene>
    <name evidence="2" type="ORF">FQB35_12980</name>
</gene>
<dbReference type="PROSITE" id="PS50914">
    <property type="entry name" value="BON"/>
    <property type="match status" value="3"/>
</dbReference>
<protein>
    <submittedName>
        <fullName evidence="2">BON domain-containing protein</fullName>
    </submittedName>
</protein>
<evidence type="ECO:0000313" key="2">
    <source>
        <dbReference type="EMBL" id="QEK13156.1"/>
    </source>
</evidence>
<dbReference type="KEGG" id="crs:FQB35_12980"/>
<dbReference type="EMBL" id="CP042243">
    <property type="protein sequence ID" value="QEK13156.1"/>
    <property type="molecule type" value="Genomic_DNA"/>
</dbReference>
<organism evidence="2 3">
    <name type="scientific">Crassaminicella thermophila</name>
    <dbReference type="NCBI Taxonomy" id="2599308"/>
    <lineage>
        <taxon>Bacteria</taxon>
        <taxon>Bacillati</taxon>
        <taxon>Bacillota</taxon>
        <taxon>Clostridia</taxon>
        <taxon>Eubacteriales</taxon>
        <taxon>Clostridiaceae</taxon>
        <taxon>Crassaminicella</taxon>
    </lineage>
</organism>
<dbReference type="AlphaFoldDB" id="A0A5C0SHF0"/>
<accession>A0A5C0SHF0</accession>
<dbReference type="PANTHER" id="PTHR34606">
    <property type="entry name" value="BON DOMAIN-CONTAINING PROTEIN"/>
    <property type="match status" value="1"/>
</dbReference>